<dbReference type="RefSeq" id="WP_104270760.1">
    <property type="nucleotide sequence ID" value="NZ_PSSW01000005.1"/>
</dbReference>
<dbReference type="AlphaFoldDB" id="A0A3D8H213"/>
<dbReference type="EMBL" id="QRDH01000005">
    <property type="protein sequence ID" value="RDU40743.1"/>
    <property type="molecule type" value="Genomic_DNA"/>
</dbReference>
<dbReference type="Gene3D" id="3.30.460.40">
    <property type="match status" value="1"/>
</dbReference>
<comment type="caution">
    <text evidence="1">The sequence shown here is derived from an EMBL/GenBank/DDBJ whole genome shotgun (WGS) entry which is preliminary data.</text>
</comment>
<name>A0A3D8H213_9GAMM</name>
<sequence length="289" mass="31666">MPRLKIDSKNINPTQLKTYGAIKCVAVDQDVPFIIVGASARDLVMHHAYGAPIQRATMDIDLAVQVPDWADFERIRDSLIGKGYTKTDLPHRLHGPNGAPIDILPFGAVESDDSVIQWPPSGEVQMSVVGFQDALNNADWLMIAAESESESESELELPVASPQGLALLKLVAWSERDAQTRRKDAADIAYLASNYENIPGQMDRLFEQHESILEAYGWDTRLAGAQLLGKETAQIANKSTMKVLRRLLSKDLIANLTRDSGNTCGDFTEEVVSAFIGGLFGSEVTNVQN</sequence>
<dbReference type="Pfam" id="PF08843">
    <property type="entry name" value="AbiEii"/>
    <property type="match status" value="1"/>
</dbReference>
<gene>
    <name evidence="1" type="ORF">DXI23_13335</name>
</gene>
<evidence type="ECO:0000313" key="1">
    <source>
        <dbReference type="EMBL" id="RDU40743.1"/>
    </source>
</evidence>
<reference evidence="1 2" key="1">
    <citation type="submission" date="2018-08" db="EMBL/GenBank/DDBJ databases">
        <title>Genome sequence of Marinobacter flavimaris KCTC 12185.</title>
        <authorList>
            <person name="Chun J."/>
            <person name="Kim B.-Y."/>
            <person name="Choi S.-B."/>
            <person name="Kwak M.-J."/>
        </authorList>
    </citation>
    <scope>NUCLEOTIDE SEQUENCE [LARGE SCALE GENOMIC DNA]</scope>
    <source>
        <strain evidence="1 2">KCTC 12185</strain>
    </source>
</reference>
<organism evidence="1 2">
    <name type="scientific">Marinobacter flavimaris</name>
    <dbReference type="NCBI Taxonomy" id="262076"/>
    <lineage>
        <taxon>Bacteria</taxon>
        <taxon>Pseudomonadati</taxon>
        <taxon>Pseudomonadota</taxon>
        <taxon>Gammaproteobacteria</taxon>
        <taxon>Pseudomonadales</taxon>
        <taxon>Marinobacteraceae</taxon>
        <taxon>Marinobacter</taxon>
    </lineage>
</organism>
<dbReference type="Proteomes" id="UP000256431">
    <property type="component" value="Unassembled WGS sequence"/>
</dbReference>
<dbReference type="InterPro" id="IPR014942">
    <property type="entry name" value="AbiEii"/>
</dbReference>
<protein>
    <recommendedName>
        <fullName evidence="3">Nucleotidyltransferase</fullName>
    </recommendedName>
</protein>
<evidence type="ECO:0000313" key="2">
    <source>
        <dbReference type="Proteomes" id="UP000256431"/>
    </source>
</evidence>
<accession>A0A3D8H213</accession>
<proteinExistence type="predicted"/>
<keyword evidence="2" id="KW-1185">Reference proteome</keyword>
<evidence type="ECO:0008006" key="3">
    <source>
        <dbReference type="Google" id="ProtNLM"/>
    </source>
</evidence>